<evidence type="ECO:0000256" key="3">
    <source>
        <dbReference type="ARBA" id="ARBA00023163"/>
    </source>
</evidence>
<dbReference type="OrthoDB" id="6003540at2"/>
<dbReference type="SUPFAM" id="SSF46689">
    <property type="entry name" value="Homeodomain-like"/>
    <property type="match status" value="2"/>
</dbReference>
<dbReference type="Gene3D" id="1.10.10.60">
    <property type="entry name" value="Homeodomain-like"/>
    <property type="match status" value="1"/>
</dbReference>
<dbReference type="InterPro" id="IPR009057">
    <property type="entry name" value="Homeodomain-like_sf"/>
</dbReference>
<gene>
    <name evidence="5" type="ORF">OLEAN_C08170</name>
</gene>
<organism evidence="5 6">
    <name type="scientific">Oleispira antarctica RB-8</name>
    <dbReference type="NCBI Taxonomy" id="698738"/>
    <lineage>
        <taxon>Bacteria</taxon>
        <taxon>Pseudomonadati</taxon>
        <taxon>Pseudomonadota</taxon>
        <taxon>Gammaproteobacteria</taxon>
        <taxon>Oceanospirillales</taxon>
        <taxon>Oceanospirillaceae</taxon>
        <taxon>Oleispira</taxon>
    </lineage>
</organism>
<proteinExistence type="predicted"/>
<evidence type="ECO:0000259" key="4">
    <source>
        <dbReference type="PROSITE" id="PS01124"/>
    </source>
</evidence>
<dbReference type="GO" id="GO:0043565">
    <property type="term" value="F:sequence-specific DNA binding"/>
    <property type="evidence" value="ECO:0007669"/>
    <property type="project" value="InterPro"/>
</dbReference>
<dbReference type="PANTHER" id="PTHR46796:SF12">
    <property type="entry name" value="HTH-TYPE DNA-BINDING TRANSCRIPTIONAL ACTIVATOR EUTR"/>
    <property type="match status" value="1"/>
</dbReference>
<feature type="domain" description="HTH araC/xylS-type" evidence="4">
    <location>
        <begin position="229"/>
        <end position="328"/>
    </location>
</feature>
<evidence type="ECO:0000313" key="6">
    <source>
        <dbReference type="Proteomes" id="UP000032749"/>
    </source>
</evidence>
<dbReference type="SMART" id="SM00342">
    <property type="entry name" value="HTH_ARAC"/>
    <property type="match status" value="1"/>
</dbReference>
<dbReference type="Pfam" id="PF12833">
    <property type="entry name" value="HTH_18"/>
    <property type="match status" value="1"/>
</dbReference>
<keyword evidence="3" id="KW-0804">Transcription</keyword>
<dbReference type="HOGENOM" id="CLU_047930_2_0_6"/>
<name>R4YP91_OLEAN</name>
<dbReference type="AlphaFoldDB" id="R4YP91"/>
<evidence type="ECO:0000313" key="5">
    <source>
        <dbReference type="EMBL" id="CCK74993.1"/>
    </source>
</evidence>
<evidence type="ECO:0000256" key="2">
    <source>
        <dbReference type="ARBA" id="ARBA00023125"/>
    </source>
</evidence>
<dbReference type="InterPro" id="IPR018062">
    <property type="entry name" value="HTH_AraC-typ_CS"/>
</dbReference>
<keyword evidence="6" id="KW-1185">Reference proteome</keyword>
<sequence length="341" mass="39143">MKSQPLNSAPNKGEDYFHNEIMQHGRVQVEATDADQHAHNLTNWQQQYDQVSAGSFYGQVVEIQFEGLQLFQEHTSQALRQTCNTWDQSLWLGIPVNQHQSSKINGLSIDNNNIMCRPGNCEFELVTPHDFDIYGLVVEQKKIQSMAESQNISINWNHLYQQGRLTLPEKTITALRFVLNNLLSVSDSHQRPAKLQHDVIMMALLESLENSQPVKNEPLSFFRRQQIVEHVKDYLRLHQDSAVTINDLCALSHVSRRTLQYSFETILGISPLRYLRLSRLNGVRRELLANHTESIADIAAKWGFWHLSQFTQDYKQLFNELPSVTLGNRANRQKAALLVGA</sequence>
<dbReference type="EMBL" id="FO203512">
    <property type="protein sequence ID" value="CCK74993.1"/>
    <property type="molecule type" value="Genomic_DNA"/>
</dbReference>
<dbReference type="InterPro" id="IPR050204">
    <property type="entry name" value="AraC_XylS_family_regulators"/>
</dbReference>
<dbReference type="KEGG" id="oai:OLEAN_C08170"/>
<accession>R4YP91</accession>
<keyword evidence="2" id="KW-0238">DNA-binding</keyword>
<protein>
    <submittedName>
        <fullName evidence="5">Transcriptional regulator, AraC family protein</fullName>
    </submittedName>
</protein>
<reference evidence="5 6" key="1">
    <citation type="journal article" date="2013" name="Nat. Commun.">
        <title>Genome sequence and functional genomic analysis of the oil-degrading bacterium Oleispira antarctica.</title>
        <authorList>
            <person name="Kube M."/>
            <person name="Chernikova T.N."/>
            <person name="Al-Ramahi Y."/>
            <person name="Beloqui A."/>
            <person name="Lopez-Cortez N."/>
            <person name="Guazzaroni M.E."/>
            <person name="Heipieper H.J."/>
            <person name="Klages S."/>
            <person name="Kotsyurbenko O.R."/>
            <person name="Langer I."/>
            <person name="Nechitaylo T.Y."/>
            <person name="Lunsdorf H."/>
            <person name="Fernandez M."/>
            <person name="Juarez S."/>
            <person name="Ciordia S."/>
            <person name="Singer A."/>
            <person name="Kagan O."/>
            <person name="Egorova O."/>
            <person name="Petit P.A."/>
            <person name="Stogios P."/>
            <person name="Kim Y."/>
            <person name="Tchigvintsev A."/>
            <person name="Flick R."/>
            <person name="Denaro R."/>
            <person name="Genovese M."/>
            <person name="Albar J.P."/>
            <person name="Reva O.N."/>
            <person name="Martinez-Gomariz M."/>
            <person name="Tran H."/>
            <person name="Ferrer M."/>
            <person name="Savchenko A."/>
            <person name="Yakunin A.F."/>
            <person name="Yakimov M.M."/>
            <person name="Golyshina O.V."/>
            <person name="Reinhardt R."/>
            <person name="Golyshin P.N."/>
        </authorList>
    </citation>
    <scope>NUCLEOTIDE SEQUENCE [LARGE SCALE GENOMIC DNA]</scope>
</reference>
<dbReference type="PANTHER" id="PTHR46796">
    <property type="entry name" value="HTH-TYPE TRANSCRIPTIONAL ACTIVATOR RHAS-RELATED"/>
    <property type="match status" value="1"/>
</dbReference>
<dbReference type="PATRIC" id="fig|698738.3.peg.852"/>
<dbReference type="STRING" id="698738.OLEAN_C08170"/>
<evidence type="ECO:0000256" key="1">
    <source>
        <dbReference type="ARBA" id="ARBA00023015"/>
    </source>
</evidence>
<dbReference type="GO" id="GO:0003700">
    <property type="term" value="F:DNA-binding transcription factor activity"/>
    <property type="evidence" value="ECO:0007669"/>
    <property type="project" value="InterPro"/>
</dbReference>
<dbReference type="PROSITE" id="PS00041">
    <property type="entry name" value="HTH_ARAC_FAMILY_1"/>
    <property type="match status" value="1"/>
</dbReference>
<keyword evidence="1" id="KW-0805">Transcription regulation</keyword>
<dbReference type="Proteomes" id="UP000032749">
    <property type="component" value="Chromosome"/>
</dbReference>
<dbReference type="PROSITE" id="PS01124">
    <property type="entry name" value="HTH_ARAC_FAMILY_2"/>
    <property type="match status" value="1"/>
</dbReference>
<dbReference type="InterPro" id="IPR018060">
    <property type="entry name" value="HTH_AraC"/>
</dbReference>